<evidence type="ECO:0000259" key="4">
    <source>
        <dbReference type="PROSITE" id="PS50853"/>
    </source>
</evidence>
<proteinExistence type="predicted"/>
<protein>
    <submittedName>
        <fullName evidence="5">Fibronectin type III domain-containing protein</fullName>
    </submittedName>
</protein>
<organism evidence="5 6">
    <name type="scientific">Catenulispora pinistramenti</name>
    <dbReference type="NCBI Taxonomy" id="2705254"/>
    <lineage>
        <taxon>Bacteria</taxon>
        <taxon>Bacillati</taxon>
        <taxon>Actinomycetota</taxon>
        <taxon>Actinomycetes</taxon>
        <taxon>Catenulisporales</taxon>
        <taxon>Catenulisporaceae</taxon>
        <taxon>Catenulispora</taxon>
    </lineage>
</organism>
<gene>
    <name evidence="5" type="ORF">KGQ19_05365</name>
</gene>
<dbReference type="Gene3D" id="2.60.40.10">
    <property type="entry name" value="Immunoglobulins"/>
    <property type="match status" value="2"/>
</dbReference>
<dbReference type="RefSeq" id="WP_212007940.1">
    <property type="nucleotide sequence ID" value="NZ_JAAFYZ010000011.1"/>
</dbReference>
<evidence type="ECO:0000313" key="6">
    <source>
        <dbReference type="Proteomes" id="UP000730482"/>
    </source>
</evidence>
<dbReference type="Proteomes" id="UP000730482">
    <property type="component" value="Unassembled WGS sequence"/>
</dbReference>
<dbReference type="Gene3D" id="1.50.10.100">
    <property type="entry name" value="Chondroitin AC/alginate lyase"/>
    <property type="match status" value="1"/>
</dbReference>
<name>A0ABS5KKF9_9ACTN</name>
<keyword evidence="2" id="KW-0624">Polysaccharide degradation</keyword>
<dbReference type="InterPro" id="IPR036116">
    <property type="entry name" value="FN3_sf"/>
</dbReference>
<sequence>MSTTGFQPQTQTQTPTRVWGARDGHIEFVLRDLIDHPEFAWPRTLLSYPVRWETPSVRAGDLRLTDENGEPVPFQLSQNTKSTTFLTTATVHFFAELGPGRNRRFTLSTRAELPLAESPLPVSVSKAEDGIELDSGVLRVRLPGTRIPFSGDDPVPGPITHFDRGSGWIGTSTLSGTVKSLKCRVLEAGPLFASCEVSYRFTDGAHYTAVVRALSGCDFIELSEAMSDGLDARWDLAWTGLSPTHRFSSSWPHEQAHAWRGIADPIVLGGGGEDPNFSGPGGTEDPSVDMMFTVGPYAPSFAWDIRPHAAFWDERSGDACGVFIRDHAQWDDRLYALWASSHQLQLHFRHTDGVLHWTWPLRPGTRATGIAFYSHERDLEALRRQENGIDAHFQSTYARDLHHWQGTLSLDRVKDWRLEYDGARPDPVATEGEFATAEDFLKAFFEGDEGPRLIARGVNEVGGYLNILQRPLYDRFLDGYDRHRESLSAEDRRRVEALLMLCAYVSANEEMTPLLRMFGGHPNFNADGVAALGALAWAFPDHPDAPVWKDRFEKVAELLGQTFTRPALSGYESAGGRWTESIATYTWAFLRPITLGNALARRSDGHNRLTTPEYAALGRWLVDALTTPIATPEGPMRMHPTQGAHAFWPRRSPIDLRRLADALRNYEPLLAEHLIWGSDENAKGLDVRPGMPDPWRPLVETVGNSGTNPRLRSSKYTGYGITLRADFSQDSEVAVFLEQVDHGPNYRWGIADDNGSGHIYYYAEGRAWSGHGPEDAGDRRVPDATFTTACGVWKDGAFRAIGQNVLERPFYDLGWAQYAEIVPHPDGPVAEEYKSRSVLLMGSDYIAVHDAFAPKQRVVWTWSTLAAATGHDANSFAELPDRMPAVHMLSGVPFVDEIRTSTSQIRRWEGTDTDVLAVVSHRGDLAADARPWGGRIRGPHGVDHVFGAGETDYAADGLRFTGTVGAIRVGDDGHTRLALFHGSAIGAGNVLLSTDDPELGISLEFADPAHITGVFFTRTETTAKLWIGTGLGAGSLFVDGVAPMMTRIGDTELLISLPAGRHVLEFTQGLPRPLPPRVLRTANSSESAIIEFEHVQAAESYVIQLSKDGGNRWETAGSARQSPFTLHGLANGTKYHVRVVAGNSDQTSEPGPDYPCYVDNQRPPAPDGLRLRLGAGHVDATWGEVLGASRYRLYRRLKGDLGYREVFSGLAFEFRDTEPDTDRVYEYAVAAENGNGTGPESTPIDTDATSWRFWEPPVRVGGQGPGFRRRHAYNQPPYTPNPIAPETYGEASCANGS</sequence>
<reference evidence="5 6" key="1">
    <citation type="submission" date="2020-02" db="EMBL/GenBank/DDBJ databases">
        <title>Acidophilic actinobacteria isolated from forest soil.</title>
        <authorList>
            <person name="Golinska P."/>
        </authorList>
    </citation>
    <scope>NUCLEOTIDE SEQUENCE [LARGE SCALE GENOMIC DNA]</scope>
    <source>
        <strain evidence="5 6">NL8</strain>
    </source>
</reference>
<dbReference type="InterPro" id="IPR013783">
    <property type="entry name" value="Ig-like_fold"/>
</dbReference>
<evidence type="ECO:0000313" key="5">
    <source>
        <dbReference type="EMBL" id="MBS2546289.1"/>
    </source>
</evidence>
<keyword evidence="1" id="KW-0378">Hydrolase</keyword>
<accession>A0ABS5KKF9</accession>
<dbReference type="InterPro" id="IPR003961">
    <property type="entry name" value="FN3_dom"/>
</dbReference>
<dbReference type="SUPFAM" id="SSF49265">
    <property type="entry name" value="Fibronectin type III"/>
    <property type="match status" value="1"/>
</dbReference>
<evidence type="ECO:0000256" key="1">
    <source>
        <dbReference type="ARBA" id="ARBA00023295"/>
    </source>
</evidence>
<evidence type="ECO:0000256" key="2">
    <source>
        <dbReference type="ARBA" id="ARBA00023326"/>
    </source>
</evidence>
<dbReference type="CDD" id="cd00063">
    <property type="entry name" value="FN3"/>
    <property type="match status" value="2"/>
</dbReference>
<feature type="domain" description="Fibronectin type-III" evidence="4">
    <location>
        <begin position="1072"/>
        <end position="1161"/>
    </location>
</feature>
<keyword evidence="6" id="KW-1185">Reference proteome</keyword>
<dbReference type="InterPro" id="IPR008929">
    <property type="entry name" value="Chondroitin_lyas"/>
</dbReference>
<comment type="caution">
    <text evidence="5">The sequence shown here is derived from an EMBL/GenBank/DDBJ whole genome shotgun (WGS) entry which is preliminary data.</text>
</comment>
<keyword evidence="1" id="KW-0326">Glycosidase</keyword>
<dbReference type="SMART" id="SM00060">
    <property type="entry name" value="FN3"/>
    <property type="match status" value="2"/>
</dbReference>
<feature type="region of interest" description="Disordered" evidence="3">
    <location>
        <begin position="1274"/>
        <end position="1297"/>
    </location>
</feature>
<evidence type="ECO:0000256" key="3">
    <source>
        <dbReference type="SAM" id="MobiDB-lite"/>
    </source>
</evidence>
<dbReference type="EMBL" id="JAAFYZ010000011">
    <property type="protein sequence ID" value="MBS2546289.1"/>
    <property type="molecule type" value="Genomic_DNA"/>
</dbReference>
<dbReference type="PROSITE" id="PS50853">
    <property type="entry name" value="FN3"/>
    <property type="match status" value="1"/>
</dbReference>
<keyword evidence="2" id="KW-0119">Carbohydrate metabolism</keyword>